<comment type="caution">
    <text evidence="1">The sequence shown here is derived from an EMBL/GenBank/DDBJ whole genome shotgun (WGS) entry which is preliminary data.</text>
</comment>
<sequence>MLANASDKIELGLLPYKPAFGIVVIDPDEPYGRIIVEMYPHHSDSFAPTFELRPDQDPHWYKHFREQFENLWNGCGQRHFSGVEVHKLVEEVRNVSSN</sequence>
<dbReference type="AlphaFoldDB" id="A0A552EAN8"/>
<protein>
    <submittedName>
        <fullName evidence="1">Uncharacterized protein</fullName>
    </submittedName>
</protein>
<accession>A0A552EAN8</accession>
<evidence type="ECO:0000313" key="1">
    <source>
        <dbReference type="EMBL" id="TRU31558.1"/>
    </source>
</evidence>
<reference evidence="1 2" key="1">
    <citation type="submission" date="2019-01" db="EMBL/GenBank/DDBJ databases">
        <title>Coherence of Microcystis species and biogeography revealed through population genomics.</title>
        <authorList>
            <person name="Perez-Carrascal O.M."/>
            <person name="Terrat Y."/>
            <person name="Giani A."/>
            <person name="Fortin N."/>
            <person name="Tromas N."/>
            <person name="Shapiro B.J."/>
        </authorList>
    </citation>
    <scope>NUCLEOTIDE SEQUENCE [LARGE SCALE GENOMIC DNA]</scope>
    <source>
        <strain evidence="1">Ma_MB_S_20031200_S102</strain>
    </source>
</reference>
<gene>
    <name evidence="1" type="ORF">EWV92_20290</name>
</gene>
<evidence type="ECO:0000313" key="2">
    <source>
        <dbReference type="Proteomes" id="UP000317708"/>
    </source>
</evidence>
<dbReference type="Proteomes" id="UP000317708">
    <property type="component" value="Unassembled WGS sequence"/>
</dbReference>
<name>A0A552EAN8_MICAE</name>
<organism evidence="1 2">
    <name type="scientific">Microcystis aeruginosa Ma_MB_S_20031200_S102</name>
    <dbReference type="NCBI Taxonomy" id="2486254"/>
    <lineage>
        <taxon>Bacteria</taxon>
        <taxon>Bacillati</taxon>
        <taxon>Cyanobacteriota</taxon>
        <taxon>Cyanophyceae</taxon>
        <taxon>Oscillatoriophycideae</taxon>
        <taxon>Chroococcales</taxon>
        <taxon>Microcystaceae</taxon>
        <taxon>Microcystis</taxon>
    </lineage>
</organism>
<proteinExistence type="predicted"/>
<dbReference type="EMBL" id="SFBI01000187">
    <property type="protein sequence ID" value="TRU31558.1"/>
    <property type="molecule type" value="Genomic_DNA"/>
</dbReference>